<keyword evidence="3" id="KW-1185">Reference proteome</keyword>
<protein>
    <submittedName>
        <fullName evidence="2">Uncharacterized protein</fullName>
    </submittedName>
</protein>
<accession>A0ABX0TKN5</accession>
<evidence type="ECO:0000313" key="3">
    <source>
        <dbReference type="Proteomes" id="UP000802392"/>
    </source>
</evidence>
<evidence type="ECO:0000256" key="1">
    <source>
        <dbReference type="SAM" id="Phobius"/>
    </source>
</evidence>
<dbReference type="Proteomes" id="UP000802392">
    <property type="component" value="Unassembled WGS sequence"/>
</dbReference>
<evidence type="ECO:0000313" key="2">
    <source>
        <dbReference type="EMBL" id="NIJ03134.1"/>
    </source>
</evidence>
<gene>
    <name evidence="2" type="ORF">FHR86_003490</name>
</gene>
<keyword evidence="1" id="KW-0812">Transmembrane</keyword>
<dbReference type="EMBL" id="JAAOZD010000009">
    <property type="protein sequence ID" value="NIJ03134.1"/>
    <property type="molecule type" value="Genomic_DNA"/>
</dbReference>
<proteinExistence type="predicted"/>
<dbReference type="RefSeq" id="WP_167269103.1">
    <property type="nucleotide sequence ID" value="NZ_BAAAVO010000014.1"/>
</dbReference>
<sequence length="101" mass="11641">MLLFVLNSARVAQSWFVDVLGIHMLVSIALVVVLINWCATKERAERRAGYTTLRRGDKMLFQKDLYMRRVIRLACADSIDRQRFSEILDKAKDEAGEPRAL</sequence>
<feature type="transmembrane region" description="Helical" evidence="1">
    <location>
        <begin position="20"/>
        <end position="39"/>
    </location>
</feature>
<reference evidence="2 3" key="1">
    <citation type="submission" date="2020-03" db="EMBL/GenBank/DDBJ databases">
        <title>Genomic Encyclopedia of Type Strains, Phase III (KMG-III): the genomes of soil and plant-associated and newly described type strains.</title>
        <authorList>
            <person name="Whitman W."/>
        </authorList>
    </citation>
    <scope>NUCLEOTIDE SEQUENCE [LARGE SCALE GENOMIC DNA]</scope>
    <source>
        <strain evidence="2 3">CECT 4207</strain>
    </source>
</reference>
<organism evidence="2 3">
    <name type="scientific">Paenarthrobacter ilicis</name>
    <dbReference type="NCBI Taxonomy" id="43665"/>
    <lineage>
        <taxon>Bacteria</taxon>
        <taxon>Bacillati</taxon>
        <taxon>Actinomycetota</taxon>
        <taxon>Actinomycetes</taxon>
        <taxon>Micrococcales</taxon>
        <taxon>Micrococcaceae</taxon>
        <taxon>Paenarthrobacter</taxon>
    </lineage>
</organism>
<keyword evidence="1" id="KW-1133">Transmembrane helix</keyword>
<name>A0ABX0TKN5_9MICC</name>
<comment type="caution">
    <text evidence="2">The sequence shown here is derived from an EMBL/GenBank/DDBJ whole genome shotgun (WGS) entry which is preliminary data.</text>
</comment>
<keyword evidence="1" id="KW-0472">Membrane</keyword>